<reference evidence="2" key="1">
    <citation type="submission" date="2020-06" db="EMBL/GenBank/DDBJ databases">
        <authorList>
            <consortium name="Plant Systems Biology data submission"/>
        </authorList>
    </citation>
    <scope>NUCLEOTIDE SEQUENCE</scope>
    <source>
        <strain evidence="2">D6</strain>
    </source>
</reference>
<feature type="region of interest" description="Disordered" evidence="1">
    <location>
        <begin position="149"/>
        <end position="186"/>
    </location>
</feature>
<proteinExistence type="predicted"/>
<feature type="compositionally biased region" description="Low complexity" evidence="1">
    <location>
        <begin position="11"/>
        <end position="25"/>
    </location>
</feature>
<feature type="region of interest" description="Disordered" evidence="1">
    <location>
        <begin position="1"/>
        <end position="31"/>
    </location>
</feature>
<protein>
    <submittedName>
        <fullName evidence="2">Uncharacterized protein</fullName>
    </submittedName>
</protein>
<sequence>MMKGKANQARSTSNSYVTSSSGGCSMREDPVAPPALMSFLGNLLETALAKSQQQAQQQQEQEQRPDRHSFVIVSDNARSHPKHSRTCPFRDMDSSIPRVSSCPGSLKSAVYCCSPLSSSSSGAMPRVASMGDLGSACRWAANVDETGAVRPPLRTDDDDDEDFGSFVVLSDDEDEDDDGDDDMPMMMMSRGVKSPEPSSVNLKALAVSPTSTAIHLIH</sequence>
<feature type="compositionally biased region" description="Acidic residues" evidence="1">
    <location>
        <begin position="170"/>
        <end position="183"/>
    </location>
</feature>
<feature type="region of interest" description="Disordered" evidence="1">
    <location>
        <begin position="48"/>
        <end position="67"/>
    </location>
</feature>
<keyword evidence="3" id="KW-1185">Reference proteome</keyword>
<dbReference type="PROSITE" id="PS51257">
    <property type="entry name" value="PROKAR_LIPOPROTEIN"/>
    <property type="match status" value="1"/>
</dbReference>
<evidence type="ECO:0000313" key="2">
    <source>
        <dbReference type="EMBL" id="CAB9520014.1"/>
    </source>
</evidence>
<evidence type="ECO:0000256" key="1">
    <source>
        <dbReference type="SAM" id="MobiDB-lite"/>
    </source>
</evidence>
<dbReference type="EMBL" id="CAICTM010001064">
    <property type="protein sequence ID" value="CAB9520014.1"/>
    <property type="molecule type" value="Genomic_DNA"/>
</dbReference>
<dbReference type="AlphaFoldDB" id="A0A9N8EH04"/>
<accession>A0A9N8EH04</accession>
<name>A0A9N8EH04_9STRA</name>
<organism evidence="2 3">
    <name type="scientific">Seminavis robusta</name>
    <dbReference type="NCBI Taxonomy" id="568900"/>
    <lineage>
        <taxon>Eukaryota</taxon>
        <taxon>Sar</taxon>
        <taxon>Stramenopiles</taxon>
        <taxon>Ochrophyta</taxon>
        <taxon>Bacillariophyta</taxon>
        <taxon>Bacillariophyceae</taxon>
        <taxon>Bacillariophycidae</taxon>
        <taxon>Naviculales</taxon>
        <taxon>Naviculaceae</taxon>
        <taxon>Seminavis</taxon>
    </lineage>
</organism>
<comment type="caution">
    <text evidence="2">The sequence shown here is derived from an EMBL/GenBank/DDBJ whole genome shotgun (WGS) entry which is preliminary data.</text>
</comment>
<gene>
    <name evidence="2" type="ORF">SEMRO_1066_G237350.1</name>
</gene>
<evidence type="ECO:0000313" key="3">
    <source>
        <dbReference type="Proteomes" id="UP001153069"/>
    </source>
</evidence>
<dbReference type="Proteomes" id="UP001153069">
    <property type="component" value="Unassembled WGS sequence"/>
</dbReference>